<keyword evidence="2" id="KW-1185">Reference proteome</keyword>
<dbReference type="EMBL" id="KL197716">
    <property type="protein sequence ID" value="KDQ59178.1"/>
    <property type="molecule type" value="Genomic_DNA"/>
</dbReference>
<dbReference type="InParanoid" id="A0A067PWH7"/>
<gene>
    <name evidence="1" type="ORF">JAAARDRAFT_127613</name>
</gene>
<dbReference type="Proteomes" id="UP000027265">
    <property type="component" value="Unassembled WGS sequence"/>
</dbReference>
<reference evidence="2" key="1">
    <citation type="journal article" date="2014" name="Proc. Natl. Acad. Sci. U.S.A.">
        <title>Extensive sampling of basidiomycete genomes demonstrates inadequacy of the white-rot/brown-rot paradigm for wood decay fungi.</title>
        <authorList>
            <person name="Riley R."/>
            <person name="Salamov A.A."/>
            <person name="Brown D.W."/>
            <person name="Nagy L.G."/>
            <person name="Floudas D."/>
            <person name="Held B.W."/>
            <person name="Levasseur A."/>
            <person name="Lombard V."/>
            <person name="Morin E."/>
            <person name="Otillar R."/>
            <person name="Lindquist E.A."/>
            <person name="Sun H."/>
            <person name="LaButti K.M."/>
            <person name="Schmutz J."/>
            <person name="Jabbour D."/>
            <person name="Luo H."/>
            <person name="Baker S.E."/>
            <person name="Pisabarro A.G."/>
            <person name="Walton J.D."/>
            <person name="Blanchette R.A."/>
            <person name="Henrissat B."/>
            <person name="Martin F."/>
            <person name="Cullen D."/>
            <person name="Hibbett D.S."/>
            <person name="Grigoriev I.V."/>
        </authorList>
    </citation>
    <scope>NUCLEOTIDE SEQUENCE [LARGE SCALE GENOMIC DNA]</scope>
    <source>
        <strain evidence="2">MUCL 33604</strain>
    </source>
</reference>
<sequence length="150" mass="15611">QHSTEGKIKEPNLAAEAGQGLLSAVTSYTKGDKGGMMKSAMGLVKLATGSQKEAENFTRATRTSPADCISFSGCKDSQTSMGAVGAGKATGAMPSSLVSELSMTSSQPSAHFLYCCSEILRGKYNQKPQLLSSHPIVCSSCLICHAPMNT</sequence>
<dbReference type="OrthoDB" id="3223806at2759"/>
<name>A0A067PWH7_9AGAM</name>
<accession>A0A067PWH7</accession>
<feature type="non-terminal residue" evidence="1">
    <location>
        <position position="1"/>
    </location>
</feature>
<proteinExistence type="predicted"/>
<evidence type="ECO:0000313" key="2">
    <source>
        <dbReference type="Proteomes" id="UP000027265"/>
    </source>
</evidence>
<dbReference type="Gene3D" id="3.40.50.12660">
    <property type="match status" value="1"/>
</dbReference>
<protein>
    <submittedName>
        <fullName evidence="1">Uncharacterized protein</fullName>
    </submittedName>
</protein>
<dbReference type="HOGENOM" id="CLU_029389_3_3_1"/>
<organism evidence="1 2">
    <name type="scientific">Jaapia argillacea MUCL 33604</name>
    <dbReference type="NCBI Taxonomy" id="933084"/>
    <lineage>
        <taxon>Eukaryota</taxon>
        <taxon>Fungi</taxon>
        <taxon>Dikarya</taxon>
        <taxon>Basidiomycota</taxon>
        <taxon>Agaricomycotina</taxon>
        <taxon>Agaricomycetes</taxon>
        <taxon>Agaricomycetidae</taxon>
        <taxon>Jaapiales</taxon>
        <taxon>Jaapiaceae</taxon>
        <taxon>Jaapia</taxon>
    </lineage>
</organism>
<dbReference type="AlphaFoldDB" id="A0A067PWH7"/>
<evidence type="ECO:0000313" key="1">
    <source>
        <dbReference type="EMBL" id="KDQ59178.1"/>
    </source>
</evidence>